<organism evidence="2 3">
    <name type="scientific">Pseudogulbenkiania subflava DSM 22618</name>
    <dbReference type="NCBI Taxonomy" id="1123014"/>
    <lineage>
        <taxon>Bacteria</taxon>
        <taxon>Pseudomonadati</taxon>
        <taxon>Pseudomonadota</taxon>
        <taxon>Betaproteobacteria</taxon>
        <taxon>Neisseriales</taxon>
        <taxon>Chromobacteriaceae</taxon>
        <taxon>Pseudogulbenkiania</taxon>
    </lineage>
</organism>
<feature type="chain" id="PRO_5012509181" evidence="1">
    <location>
        <begin position="24"/>
        <end position="111"/>
    </location>
</feature>
<reference evidence="3" key="1">
    <citation type="submission" date="2017-04" db="EMBL/GenBank/DDBJ databases">
        <authorList>
            <person name="Varghese N."/>
            <person name="Submissions S."/>
        </authorList>
    </citation>
    <scope>NUCLEOTIDE SEQUENCE [LARGE SCALE GENOMIC DNA]</scope>
    <source>
        <strain evidence="3">DSM 22618</strain>
    </source>
</reference>
<proteinExistence type="predicted"/>
<feature type="signal peptide" evidence="1">
    <location>
        <begin position="1"/>
        <end position="23"/>
    </location>
</feature>
<accession>A0A1Y6BT81</accession>
<sequence length="111" mass="11612">MTKLFSMLFAAAVGLTVMLPAQATEMGMMSAAKPSGQMAHAEGVIKALDTKAGTVTLAHGPVQELKWPPMTMAFKLAKPELANGLAVGKKVQFEFQAHGMAAVITSIKIIG</sequence>
<dbReference type="InterPro" id="IPR042230">
    <property type="entry name" value="CusF_sf"/>
</dbReference>
<evidence type="ECO:0000256" key="1">
    <source>
        <dbReference type="SAM" id="SignalP"/>
    </source>
</evidence>
<evidence type="ECO:0000313" key="2">
    <source>
        <dbReference type="EMBL" id="SMF27665.1"/>
    </source>
</evidence>
<dbReference type="AlphaFoldDB" id="A0A1Y6BT81"/>
<keyword evidence="3" id="KW-1185">Reference proteome</keyword>
<dbReference type="Pfam" id="PF11604">
    <property type="entry name" value="CusF_Ec"/>
    <property type="match status" value="1"/>
</dbReference>
<dbReference type="EMBL" id="FXAG01000011">
    <property type="protein sequence ID" value="SMF27665.1"/>
    <property type="molecule type" value="Genomic_DNA"/>
</dbReference>
<dbReference type="STRING" id="1123014.SAMN02745746_02319"/>
<protein>
    <submittedName>
        <fullName evidence="2">Cu(I)/Ag(I) efflux system protein CusF</fullName>
    </submittedName>
</protein>
<dbReference type="Proteomes" id="UP000192920">
    <property type="component" value="Unassembled WGS sequence"/>
</dbReference>
<dbReference type="Gene3D" id="2.40.50.320">
    <property type="entry name" value="Copper binding periplasmic protein CusF"/>
    <property type="match status" value="1"/>
</dbReference>
<gene>
    <name evidence="2" type="ORF">SAMN02745746_02319</name>
</gene>
<evidence type="ECO:0000313" key="3">
    <source>
        <dbReference type="Proteomes" id="UP000192920"/>
    </source>
</evidence>
<dbReference type="RefSeq" id="WP_085276563.1">
    <property type="nucleotide sequence ID" value="NZ_FXAG01000011.1"/>
</dbReference>
<name>A0A1Y6BT81_9NEIS</name>
<dbReference type="InterPro" id="IPR021647">
    <property type="entry name" value="CusF_Ec"/>
</dbReference>
<keyword evidence="1" id="KW-0732">Signal</keyword>